<feature type="region of interest" description="Disordered" evidence="1">
    <location>
        <begin position="85"/>
        <end position="109"/>
    </location>
</feature>
<keyword evidence="2" id="KW-1133">Transmembrane helix</keyword>
<evidence type="ECO:0000256" key="1">
    <source>
        <dbReference type="SAM" id="MobiDB-lite"/>
    </source>
</evidence>
<dbReference type="EMBL" id="LZKQ01000222">
    <property type="protein sequence ID" value="OBI79734.1"/>
    <property type="molecule type" value="Genomic_DNA"/>
</dbReference>
<gene>
    <name evidence="3" type="ORF">A9X01_25945</name>
</gene>
<feature type="transmembrane region" description="Helical" evidence="2">
    <location>
        <begin position="13"/>
        <end position="32"/>
    </location>
</feature>
<dbReference type="AlphaFoldDB" id="A0A1A3BXU7"/>
<evidence type="ECO:0000313" key="4">
    <source>
        <dbReference type="Proteomes" id="UP000093795"/>
    </source>
</evidence>
<protein>
    <recommendedName>
        <fullName evidence="5">Membrane protein ArfC</fullName>
    </recommendedName>
</protein>
<evidence type="ECO:0008006" key="5">
    <source>
        <dbReference type="Google" id="ProtNLM"/>
    </source>
</evidence>
<sequence length="269" mass="28665">MAGDRGAKVSAHVHWWLAALSFALGMVLTFLLTRPAKAQLPAWISAGPSPQQAAAPAPSVTEVSLAEAPTQQMPVVTMGPLAKKAVAKAPPRKRRPPAAADAGLRAGSGEAVTERIKMIRDAPTERIPTSEDAATQRIPVVKKAPAKRPPAKKGVPAKARPKGPRGTATKRVPGAKGAATKKISVGDDAPTTVLPPLTPYAPYGPGSMRANPDGSGPEDWPVKGRTDSRLFYTPDDPDYESIEAQVWFENEEFAKRAFFTPWSRSTRKK</sequence>
<keyword evidence="2" id="KW-0812">Transmembrane</keyword>
<proteinExistence type="predicted"/>
<evidence type="ECO:0000256" key="2">
    <source>
        <dbReference type="SAM" id="Phobius"/>
    </source>
</evidence>
<reference evidence="3 4" key="1">
    <citation type="submission" date="2016-06" db="EMBL/GenBank/DDBJ databases">
        <authorList>
            <person name="Kjaerup R.B."/>
            <person name="Dalgaard T.S."/>
            <person name="Juul-Madsen H.R."/>
        </authorList>
    </citation>
    <scope>NUCLEOTIDE SEQUENCE [LARGE SCALE GENOMIC DNA]</scope>
    <source>
        <strain evidence="3 4">1081914.2</strain>
    </source>
</reference>
<organism evidence="3 4">
    <name type="scientific">Mycobacterium asiaticum</name>
    <dbReference type="NCBI Taxonomy" id="1790"/>
    <lineage>
        <taxon>Bacteria</taxon>
        <taxon>Bacillati</taxon>
        <taxon>Actinomycetota</taxon>
        <taxon>Actinomycetes</taxon>
        <taxon>Mycobacteriales</taxon>
        <taxon>Mycobacteriaceae</taxon>
        <taxon>Mycobacterium</taxon>
    </lineage>
</organism>
<evidence type="ECO:0000313" key="3">
    <source>
        <dbReference type="EMBL" id="OBI79734.1"/>
    </source>
</evidence>
<dbReference type="Proteomes" id="UP000093795">
    <property type="component" value="Unassembled WGS sequence"/>
</dbReference>
<keyword evidence="2" id="KW-0472">Membrane</keyword>
<name>A0A1A3BXU7_MYCAS</name>
<accession>A0A1A3BXU7</accession>
<comment type="caution">
    <text evidence="3">The sequence shown here is derived from an EMBL/GenBank/DDBJ whole genome shotgun (WGS) entry which is preliminary data.</text>
</comment>
<feature type="region of interest" description="Disordered" evidence="1">
    <location>
        <begin position="143"/>
        <end position="229"/>
    </location>
</feature>